<proteinExistence type="predicted"/>
<keyword evidence="2" id="KW-1185">Reference proteome</keyword>
<dbReference type="EMBL" id="JAKKPZ010000095">
    <property type="protein sequence ID" value="KAI1702692.1"/>
    <property type="molecule type" value="Genomic_DNA"/>
</dbReference>
<comment type="caution">
    <text evidence="1">The sequence shown here is derived from an EMBL/GenBank/DDBJ whole genome shotgun (WGS) entry which is preliminary data.</text>
</comment>
<dbReference type="Proteomes" id="UP001201812">
    <property type="component" value="Unassembled WGS sequence"/>
</dbReference>
<reference evidence="1" key="1">
    <citation type="submission" date="2022-01" db="EMBL/GenBank/DDBJ databases">
        <title>Genome Sequence Resource for Two Populations of Ditylenchus destructor, the Migratory Endoparasitic Phytonematode.</title>
        <authorList>
            <person name="Zhang H."/>
            <person name="Lin R."/>
            <person name="Xie B."/>
        </authorList>
    </citation>
    <scope>NUCLEOTIDE SEQUENCE</scope>
    <source>
        <strain evidence="1">BazhouSP</strain>
    </source>
</reference>
<sequence length="163" mass="19184">MLHYEMIDKYGKFEENDDHSECHHREELCSLKILMVRVPRFACPGDARKWFKITNPEAPPDELNDPDLWEHYAVQIKFLCKACKDSEGNQRTFNVTIDKNGNTATVRHGYYRLTLKKCVDKAKKRRSYNDIRALFDSMPSTSYECPLQGGRRWALDFFSLLKE</sequence>
<accession>A0AAD4R136</accession>
<name>A0AAD4R136_9BILA</name>
<organism evidence="1 2">
    <name type="scientific">Ditylenchus destructor</name>
    <dbReference type="NCBI Taxonomy" id="166010"/>
    <lineage>
        <taxon>Eukaryota</taxon>
        <taxon>Metazoa</taxon>
        <taxon>Ecdysozoa</taxon>
        <taxon>Nematoda</taxon>
        <taxon>Chromadorea</taxon>
        <taxon>Rhabditida</taxon>
        <taxon>Tylenchina</taxon>
        <taxon>Tylenchomorpha</taxon>
        <taxon>Sphaerularioidea</taxon>
        <taxon>Anguinidae</taxon>
        <taxon>Anguininae</taxon>
        <taxon>Ditylenchus</taxon>
    </lineage>
</organism>
<dbReference type="AlphaFoldDB" id="A0AAD4R136"/>
<evidence type="ECO:0000313" key="2">
    <source>
        <dbReference type="Proteomes" id="UP001201812"/>
    </source>
</evidence>
<protein>
    <submittedName>
        <fullName evidence="1">Uncharacterized protein</fullName>
    </submittedName>
</protein>
<evidence type="ECO:0000313" key="1">
    <source>
        <dbReference type="EMBL" id="KAI1702692.1"/>
    </source>
</evidence>
<gene>
    <name evidence="1" type="ORF">DdX_15371</name>
</gene>